<comment type="caution">
    <text evidence="2">The sequence shown here is derived from an EMBL/GenBank/DDBJ whole genome shotgun (WGS) entry which is preliminary data.</text>
</comment>
<organism evidence="2 3">
    <name type="scientific">Fusarium albosuccineum</name>
    <dbReference type="NCBI Taxonomy" id="1237068"/>
    <lineage>
        <taxon>Eukaryota</taxon>
        <taxon>Fungi</taxon>
        <taxon>Dikarya</taxon>
        <taxon>Ascomycota</taxon>
        <taxon>Pezizomycotina</taxon>
        <taxon>Sordariomycetes</taxon>
        <taxon>Hypocreomycetidae</taxon>
        <taxon>Hypocreales</taxon>
        <taxon>Nectriaceae</taxon>
        <taxon>Fusarium</taxon>
        <taxon>Fusarium decemcellulare species complex</taxon>
    </lineage>
</organism>
<name>A0A8H4L3K2_9HYPO</name>
<reference evidence="2 3" key="1">
    <citation type="submission" date="2020-01" db="EMBL/GenBank/DDBJ databases">
        <title>Identification and distribution of gene clusters putatively required for synthesis of sphingolipid metabolism inhibitors in phylogenetically diverse species of the filamentous fungus Fusarium.</title>
        <authorList>
            <person name="Kim H.-S."/>
            <person name="Busman M."/>
            <person name="Brown D.W."/>
            <person name="Divon H."/>
            <person name="Uhlig S."/>
            <person name="Proctor R.H."/>
        </authorList>
    </citation>
    <scope>NUCLEOTIDE SEQUENCE [LARGE SCALE GENOMIC DNA]</scope>
    <source>
        <strain evidence="2 3">NRRL 20459</strain>
    </source>
</reference>
<accession>A0A8H4L3K2</accession>
<proteinExistence type="predicted"/>
<dbReference type="AlphaFoldDB" id="A0A8H4L3K2"/>
<dbReference type="Proteomes" id="UP000554235">
    <property type="component" value="Unassembled WGS sequence"/>
</dbReference>
<feature type="compositionally biased region" description="Polar residues" evidence="1">
    <location>
        <begin position="126"/>
        <end position="136"/>
    </location>
</feature>
<sequence length="226" mass="25247">MTTPSPASLRHRSLSTSIEHKADARMMVDLLAKVYQLALYPIYLKRKMIPDDPKSMIRKLRANTCQGDDGGVGAQLMPRVVSAGACHSALCTRQSRVGFDSHYTGGVLADFEARRYLLLRGKSPRKQQTPPQQTAKNELHQPPREQLKPRAESRPRDVRARKMPSPSDAKTLDAWAKRQAGPKAVQDKSSVTCCSLKLLTMLAKPAHVCPRDSDFRQLHQNAKRAK</sequence>
<feature type="compositionally biased region" description="Basic and acidic residues" evidence="1">
    <location>
        <begin position="137"/>
        <end position="160"/>
    </location>
</feature>
<dbReference type="EMBL" id="JAADYS010001908">
    <property type="protein sequence ID" value="KAF4460594.1"/>
    <property type="molecule type" value="Genomic_DNA"/>
</dbReference>
<evidence type="ECO:0000256" key="1">
    <source>
        <dbReference type="SAM" id="MobiDB-lite"/>
    </source>
</evidence>
<keyword evidence="3" id="KW-1185">Reference proteome</keyword>
<gene>
    <name evidence="2" type="ORF">FALBO_12621</name>
</gene>
<evidence type="ECO:0000313" key="3">
    <source>
        <dbReference type="Proteomes" id="UP000554235"/>
    </source>
</evidence>
<protein>
    <submittedName>
        <fullName evidence="2">Uncharacterized protein</fullName>
    </submittedName>
</protein>
<evidence type="ECO:0000313" key="2">
    <source>
        <dbReference type="EMBL" id="KAF4460594.1"/>
    </source>
</evidence>
<feature type="region of interest" description="Disordered" evidence="1">
    <location>
        <begin position="121"/>
        <end position="182"/>
    </location>
</feature>